<accession>A0A8D7B3I4</accession>
<feature type="non-terminal residue" evidence="2">
    <location>
        <position position="261"/>
    </location>
</feature>
<dbReference type="PANTHER" id="PTHR35317:SF10">
    <property type="entry name" value="RNA-DIRECTED DNA POLYMERASE"/>
    <property type="match status" value="1"/>
</dbReference>
<feature type="compositionally biased region" description="Basic residues" evidence="1">
    <location>
        <begin position="210"/>
        <end position="224"/>
    </location>
</feature>
<dbReference type="Pfam" id="PF14223">
    <property type="entry name" value="Retrotran_gag_2"/>
    <property type="match status" value="1"/>
</dbReference>
<gene>
    <name evidence="2" type="ORF">GSMUA_57080.1</name>
</gene>
<dbReference type="EMBL" id="HG996467">
    <property type="protein sequence ID" value="CAG1860814.1"/>
    <property type="molecule type" value="Genomic_DNA"/>
</dbReference>
<organism evidence="2">
    <name type="scientific">Musa acuminata subsp. malaccensis</name>
    <name type="common">Wild banana</name>
    <name type="synonym">Musa malaccensis</name>
    <dbReference type="NCBI Taxonomy" id="214687"/>
    <lineage>
        <taxon>Eukaryota</taxon>
        <taxon>Viridiplantae</taxon>
        <taxon>Streptophyta</taxon>
        <taxon>Embryophyta</taxon>
        <taxon>Tracheophyta</taxon>
        <taxon>Spermatophyta</taxon>
        <taxon>Magnoliopsida</taxon>
        <taxon>Liliopsida</taxon>
        <taxon>Zingiberales</taxon>
        <taxon>Musaceae</taxon>
        <taxon>Musa</taxon>
    </lineage>
</organism>
<protein>
    <submittedName>
        <fullName evidence="2">(wild Malaysian banana) hypothetical protein</fullName>
    </submittedName>
</protein>
<feature type="region of interest" description="Disordered" evidence="1">
    <location>
        <begin position="202"/>
        <end position="225"/>
    </location>
</feature>
<evidence type="ECO:0000313" key="2">
    <source>
        <dbReference type="EMBL" id="CAG1860814.1"/>
    </source>
</evidence>
<feature type="non-terminal residue" evidence="2">
    <location>
        <position position="1"/>
    </location>
</feature>
<dbReference type="PANTHER" id="PTHR35317">
    <property type="entry name" value="OS04G0629600 PROTEIN"/>
    <property type="match status" value="1"/>
</dbReference>
<dbReference type="AlphaFoldDB" id="A0A8D7B3I4"/>
<proteinExistence type="predicted"/>
<evidence type="ECO:0000256" key="1">
    <source>
        <dbReference type="SAM" id="MobiDB-lite"/>
    </source>
</evidence>
<reference evidence="2" key="1">
    <citation type="submission" date="2021-03" db="EMBL/GenBank/DDBJ databases">
        <authorList>
            <consortium name="Genoscope - CEA"/>
            <person name="William W."/>
        </authorList>
    </citation>
    <scope>NUCLEOTIDE SEQUENCE</scope>
    <source>
        <strain evidence="2">Doubled-haploid Pahang</strain>
    </source>
</reference>
<sequence>IHSYASSVPVLSGSNYSEWLEHVQFTLGVLDLDLALLVEKPADLTDESTAEQVNEMKAWERSDRLSLMFIRMTIANNIKTSLPIVTSAKEYLKVIEDRFKSADKSLAGTLMKELTTAQYDGTRGIQDHILNMADKAAKLKTLGMNVDESFLVQFILNSLPSQFGPFKIHYNTNKDKWDLNELTSMCVQEELRLRQENSYNVMTTTQGGGNKKRKLKHHPSKRFAKSGNSQAVDTLEVYINEVERQLDRKVKIVDRTEVVNF</sequence>
<name>A0A8D7B3I4_MUSAM</name>